<accession>A0A177B1S8</accession>
<protein>
    <submittedName>
        <fullName evidence="3">Uncharacterized protein</fullName>
    </submittedName>
</protein>
<dbReference type="InterPro" id="IPR045227">
    <property type="entry name" value="WDR18/Ipi3/RID3"/>
</dbReference>
<evidence type="ECO:0000313" key="4">
    <source>
        <dbReference type="Proteomes" id="UP000078046"/>
    </source>
</evidence>
<dbReference type="SUPFAM" id="SSF50978">
    <property type="entry name" value="WD40 repeat-like"/>
    <property type="match status" value="1"/>
</dbReference>
<dbReference type="OrthoDB" id="6262491at2759"/>
<sequence>MDIALQEVFIVSFKKDVDNYINIYTNDGNLVKSIKCQTAKYGNILKNTLVLINDDFLLYSSESKNVFTSIVYRNKNNLLSRFGVEKCYEHLKLSNCSNYLIGVHENSFYVWNIHSGQLCANVSDHLQKINCILFSYNGGVLCTTSHDTNIFAYDFYNLVSSKLNSKIHTFSGHSLAVTDLITNERKQDYIYSCSLDCSVKRTVKKEFRLFLNFRYIFAFSLVNINNLNTSRKRLTFKEKKEILEFIDTHVYCSQRDLAKLVKSLLIWSIANKSLIRTIHFDYPLLNVKIDWCESVLFVSMSNAQISKIFLKNYSDLSDENTIVLSGHSTPAYHMMLNADCSLLYSISKEGLFLWDVKSNTCIRKLNQSGIPTNMIKGILKNSFYKDGGPIWKLKYFEKSFDEIEPENIECISKYPLTISEILDTDVF</sequence>
<dbReference type="PANTHER" id="PTHR18763:SF0">
    <property type="entry name" value="WD REPEAT-CONTAINING PROTEIN 18"/>
    <property type="match status" value="1"/>
</dbReference>
<name>A0A177B1S8_9BILA</name>
<organism evidence="3 4">
    <name type="scientific">Intoshia linei</name>
    <dbReference type="NCBI Taxonomy" id="1819745"/>
    <lineage>
        <taxon>Eukaryota</taxon>
        <taxon>Metazoa</taxon>
        <taxon>Spiralia</taxon>
        <taxon>Lophotrochozoa</taxon>
        <taxon>Mesozoa</taxon>
        <taxon>Orthonectida</taxon>
        <taxon>Rhopaluridae</taxon>
        <taxon>Intoshia</taxon>
    </lineage>
</organism>
<dbReference type="InterPro" id="IPR015943">
    <property type="entry name" value="WD40/YVTN_repeat-like_dom_sf"/>
</dbReference>
<dbReference type="GO" id="GO:0120330">
    <property type="term" value="C:rixosome complex"/>
    <property type="evidence" value="ECO:0007669"/>
    <property type="project" value="TreeGrafter"/>
</dbReference>
<dbReference type="Gene3D" id="2.130.10.10">
    <property type="entry name" value="YVTN repeat-like/Quinoprotein amine dehydrogenase"/>
    <property type="match status" value="2"/>
</dbReference>
<dbReference type="GO" id="GO:0006261">
    <property type="term" value="P:DNA-templated DNA replication"/>
    <property type="evidence" value="ECO:0007669"/>
    <property type="project" value="TreeGrafter"/>
</dbReference>
<keyword evidence="1" id="KW-0853">WD repeat</keyword>
<dbReference type="EMBL" id="LWCA01000624">
    <property type="protein sequence ID" value="OAF67583.1"/>
    <property type="molecule type" value="Genomic_DNA"/>
</dbReference>
<evidence type="ECO:0000256" key="2">
    <source>
        <dbReference type="ARBA" id="ARBA00022737"/>
    </source>
</evidence>
<keyword evidence="2" id="KW-0677">Repeat</keyword>
<dbReference type="Pfam" id="PF00400">
    <property type="entry name" value="WD40"/>
    <property type="match status" value="2"/>
</dbReference>
<dbReference type="GO" id="GO:0005656">
    <property type="term" value="C:nuclear pre-replicative complex"/>
    <property type="evidence" value="ECO:0007669"/>
    <property type="project" value="TreeGrafter"/>
</dbReference>
<gene>
    <name evidence="3" type="ORF">A3Q56_04692</name>
</gene>
<dbReference type="InterPro" id="IPR001680">
    <property type="entry name" value="WD40_rpt"/>
</dbReference>
<dbReference type="PANTHER" id="PTHR18763">
    <property type="entry name" value="WD-REPEAT PROTEIN 18"/>
    <property type="match status" value="1"/>
</dbReference>
<dbReference type="AlphaFoldDB" id="A0A177B1S8"/>
<comment type="caution">
    <text evidence="3">The sequence shown here is derived from an EMBL/GenBank/DDBJ whole genome shotgun (WGS) entry which is preliminary data.</text>
</comment>
<evidence type="ECO:0000256" key="1">
    <source>
        <dbReference type="ARBA" id="ARBA00022574"/>
    </source>
</evidence>
<dbReference type="GO" id="GO:0006364">
    <property type="term" value="P:rRNA processing"/>
    <property type="evidence" value="ECO:0007669"/>
    <property type="project" value="TreeGrafter"/>
</dbReference>
<dbReference type="SMART" id="SM00320">
    <property type="entry name" value="WD40"/>
    <property type="match status" value="3"/>
</dbReference>
<dbReference type="InterPro" id="IPR036322">
    <property type="entry name" value="WD40_repeat_dom_sf"/>
</dbReference>
<proteinExistence type="predicted"/>
<evidence type="ECO:0000313" key="3">
    <source>
        <dbReference type="EMBL" id="OAF67583.1"/>
    </source>
</evidence>
<dbReference type="Proteomes" id="UP000078046">
    <property type="component" value="Unassembled WGS sequence"/>
</dbReference>
<keyword evidence="4" id="KW-1185">Reference proteome</keyword>
<reference evidence="3 4" key="1">
    <citation type="submission" date="2016-04" db="EMBL/GenBank/DDBJ databases">
        <title>The genome of Intoshia linei affirms orthonectids as highly simplified spiralians.</title>
        <authorList>
            <person name="Mikhailov K.V."/>
            <person name="Slusarev G.S."/>
            <person name="Nikitin M.A."/>
            <person name="Logacheva M.D."/>
            <person name="Penin A."/>
            <person name="Aleoshin V."/>
            <person name="Panchin Y.V."/>
        </authorList>
    </citation>
    <scope>NUCLEOTIDE SEQUENCE [LARGE SCALE GENOMIC DNA]</scope>
    <source>
        <strain evidence="3">Intl2013</strain>
        <tissue evidence="3">Whole animal</tissue>
    </source>
</reference>